<dbReference type="RefSeq" id="WP_123210727.1">
    <property type="nucleotide sequence ID" value="NZ_RJVO01000002.1"/>
</dbReference>
<dbReference type="PROSITE" id="PS51462">
    <property type="entry name" value="NUDIX"/>
    <property type="match status" value="1"/>
</dbReference>
<keyword evidence="2" id="KW-0378">Hydrolase</keyword>
<dbReference type="Gene3D" id="3.90.79.10">
    <property type="entry name" value="Nucleoside Triphosphate Pyrophosphohydrolase"/>
    <property type="match status" value="1"/>
</dbReference>
<keyword evidence="3" id="KW-1185">Reference proteome</keyword>
<dbReference type="Proteomes" id="UP000282106">
    <property type="component" value="Unassembled WGS sequence"/>
</dbReference>
<dbReference type="Pfam" id="PF00293">
    <property type="entry name" value="NUDIX"/>
    <property type="match status" value="1"/>
</dbReference>
<dbReference type="InterPro" id="IPR000086">
    <property type="entry name" value="NUDIX_hydrolase_dom"/>
</dbReference>
<evidence type="ECO:0000313" key="2">
    <source>
        <dbReference type="EMBL" id="ROH91683.1"/>
    </source>
</evidence>
<organism evidence="2 3">
    <name type="scientific">Stagnimonas aquatica</name>
    <dbReference type="NCBI Taxonomy" id="2689987"/>
    <lineage>
        <taxon>Bacteria</taxon>
        <taxon>Pseudomonadati</taxon>
        <taxon>Pseudomonadota</taxon>
        <taxon>Gammaproteobacteria</taxon>
        <taxon>Nevskiales</taxon>
        <taxon>Nevskiaceae</taxon>
        <taxon>Stagnimonas</taxon>
    </lineage>
</organism>
<dbReference type="AlphaFoldDB" id="A0A3N0VFY0"/>
<dbReference type="GO" id="GO:0016787">
    <property type="term" value="F:hydrolase activity"/>
    <property type="evidence" value="ECO:0007669"/>
    <property type="project" value="UniProtKB-KW"/>
</dbReference>
<proteinExistence type="predicted"/>
<accession>A0A3N0VFY0</accession>
<evidence type="ECO:0000313" key="3">
    <source>
        <dbReference type="Proteomes" id="UP000282106"/>
    </source>
</evidence>
<feature type="domain" description="Nudix hydrolase" evidence="1">
    <location>
        <begin position="37"/>
        <end position="161"/>
    </location>
</feature>
<dbReference type="InterPro" id="IPR015797">
    <property type="entry name" value="NUDIX_hydrolase-like_dom_sf"/>
</dbReference>
<comment type="caution">
    <text evidence="2">The sequence shown here is derived from an EMBL/GenBank/DDBJ whole genome shotgun (WGS) entry which is preliminary data.</text>
</comment>
<protein>
    <submittedName>
        <fullName evidence="2">NUDIX hydrolase</fullName>
    </submittedName>
</protein>
<reference evidence="2 3" key="1">
    <citation type="submission" date="2018-10" db="EMBL/GenBank/DDBJ databases">
        <authorList>
            <person name="Chen W.-M."/>
        </authorList>
    </citation>
    <scope>NUCLEOTIDE SEQUENCE [LARGE SCALE GENOMIC DNA]</scope>
    <source>
        <strain evidence="2 3">THS-13</strain>
    </source>
</reference>
<name>A0A3N0VFY0_9GAMM</name>
<gene>
    <name evidence="2" type="ORF">ED208_04665</name>
</gene>
<dbReference type="PANTHER" id="PTHR43222">
    <property type="entry name" value="NUDIX HYDROLASE 23"/>
    <property type="match status" value="1"/>
</dbReference>
<dbReference type="Gene3D" id="2.20.70.10">
    <property type="match status" value="1"/>
</dbReference>
<dbReference type="CDD" id="cd04511">
    <property type="entry name" value="NUDIX_Hydrolase"/>
    <property type="match status" value="1"/>
</dbReference>
<dbReference type="Pfam" id="PF14803">
    <property type="entry name" value="Zn_ribbon_Nudix"/>
    <property type="match status" value="1"/>
</dbReference>
<dbReference type="SUPFAM" id="SSF55811">
    <property type="entry name" value="Nudix"/>
    <property type="match status" value="1"/>
</dbReference>
<dbReference type="InParanoid" id="A0A3N0VFY0"/>
<evidence type="ECO:0000259" key="1">
    <source>
        <dbReference type="PROSITE" id="PS51462"/>
    </source>
</evidence>
<dbReference type="InterPro" id="IPR029401">
    <property type="entry name" value="Nudix_N"/>
</dbReference>
<dbReference type="EMBL" id="RJVO01000002">
    <property type="protein sequence ID" value="ROH91683.1"/>
    <property type="molecule type" value="Genomic_DNA"/>
</dbReference>
<sequence>MKFCSACGHEVVYRVPDDGDHLPRHVCPACGTVHYVNPKLIVGVIPEAADGRILMCKRNIEPRFGKWTFPAGFMELGETSAQGAAREALEESQAEVVVDGLVAVINVPYVDQVHLIHRGHLRGPHFGPTSESSAVELMREEDIPWDEIAFPTIYRGLRYFFDDRRAGRHQVHTLDLVRRPTHEDRADIGRWLSEAS</sequence>
<dbReference type="PANTHER" id="PTHR43222:SF2">
    <property type="entry name" value="NUDIX HYDROLASE 23, CHLOROPLASTIC"/>
    <property type="match status" value="1"/>
</dbReference>